<reference evidence="2 3" key="1">
    <citation type="submission" date="2019-09" db="EMBL/GenBank/DDBJ databases">
        <title>Genome sequence of Clostridium sp. EA1.</title>
        <authorList>
            <person name="Poehlein A."/>
            <person name="Bengelsdorf F.R."/>
            <person name="Daniel R."/>
        </authorList>
    </citation>
    <scope>NUCLEOTIDE SEQUENCE [LARGE SCALE GENOMIC DNA]</scope>
    <source>
        <strain evidence="2 3">EA1</strain>
    </source>
</reference>
<name>A0A6N8I0A3_9FIRM</name>
<evidence type="ECO:0000313" key="2">
    <source>
        <dbReference type="EMBL" id="MVB11157.1"/>
    </source>
</evidence>
<organism evidence="2 3">
    <name type="scientific">Caproicibacter fermentans</name>
    <dbReference type="NCBI Taxonomy" id="2576756"/>
    <lineage>
        <taxon>Bacteria</taxon>
        <taxon>Bacillati</taxon>
        <taxon>Bacillota</taxon>
        <taxon>Clostridia</taxon>
        <taxon>Eubacteriales</taxon>
        <taxon>Acutalibacteraceae</taxon>
        <taxon>Caproicibacter</taxon>
    </lineage>
</organism>
<proteinExistence type="predicted"/>
<dbReference type="RefSeq" id="WP_166525108.1">
    <property type="nucleotide sequence ID" value="NZ_VWXL01000052.1"/>
</dbReference>
<dbReference type="Proteomes" id="UP000469440">
    <property type="component" value="Unassembled WGS sequence"/>
</dbReference>
<gene>
    <name evidence="2" type="ORF">CAFE_18630</name>
</gene>
<sequence>MSEKLSKVENATMAVSTNVRGFLAHGSLQLPANYSVENALKSAALTLPSVKNFQNCTQDSIKSSLLSMCVQGLNPDKKQCYFIAYGETLALQRSYLGDIAVAKQVDPSIEEIYSAAVYEGDKFDYEIKRGKIVEVHHSQKLENKKNPITAAYATVVHRDGSEISTVMTIDQIKQAWKQSTSHPFDDKGNLKPDSVHAKFPEEMAKKTVVHKACKPIIGSSSDASLFGRYARQCADSADAAEVDEEVSENANREFVDTSANEVPENVDPETGEVIEPTPQKEAEPF</sequence>
<dbReference type="Pfam" id="PF03837">
    <property type="entry name" value="RecT"/>
    <property type="match status" value="1"/>
</dbReference>
<dbReference type="GO" id="GO:0003677">
    <property type="term" value="F:DNA binding"/>
    <property type="evidence" value="ECO:0007669"/>
    <property type="project" value="InterPro"/>
</dbReference>
<feature type="region of interest" description="Disordered" evidence="1">
    <location>
        <begin position="240"/>
        <end position="285"/>
    </location>
</feature>
<dbReference type="AlphaFoldDB" id="A0A6N8I0A3"/>
<protein>
    <submittedName>
        <fullName evidence="2">RecT family protein</fullName>
    </submittedName>
</protein>
<dbReference type="GO" id="GO:0006259">
    <property type="term" value="P:DNA metabolic process"/>
    <property type="evidence" value="ECO:0007669"/>
    <property type="project" value="InterPro"/>
</dbReference>
<evidence type="ECO:0000313" key="3">
    <source>
        <dbReference type="Proteomes" id="UP000469440"/>
    </source>
</evidence>
<accession>A0A6N8I0A3</accession>
<keyword evidence="3" id="KW-1185">Reference proteome</keyword>
<comment type="caution">
    <text evidence="2">The sequence shown here is derived from an EMBL/GenBank/DDBJ whole genome shotgun (WGS) entry which is preliminary data.</text>
</comment>
<evidence type="ECO:0000256" key="1">
    <source>
        <dbReference type="SAM" id="MobiDB-lite"/>
    </source>
</evidence>
<dbReference type="EMBL" id="VWXL01000052">
    <property type="protein sequence ID" value="MVB11157.1"/>
    <property type="molecule type" value="Genomic_DNA"/>
</dbReference>
<dbReference type="InterPro" id="IPR018330">
    <property type="entry name" value="RecT_fam"/>
</dbReference>